<dbReference type="VEuPathDB" id="FungiDB:KRP22_2352"/>
<dbReference type="InParanoid" id="H3GDK9"/>
<dbReference type="Proteomes" id="UP000005238">
    <property type="component" value="Unassembled WGS sequence"/>
</dbReference>
<accession>H3GDK9</accession>
<dbReference type="AlphaFoldDB" id="H3GDK9"/>
<dbReference type="EnsemblProtists" id="Phyra73652">
    <property type="protein sequence ID" value="Phyra73652"/>
    <property type="gene ID" value="Phyra73652"/>
</dbReference>
<keyword evidence="3" id="KW-1185">Reference proteome</keyword>
<name>H3GDK9_PHYRM</name>
<protein>
    <recommendedName>
        <fullName evidence="4">F-box domain-containing protein</fullName>
    </recommendedName>
</protein>
<evidence type="ECO:0000313" key="3">
    <source>
        <dbReference type="Proteomes" id="UP000005238"/>
    </source>
</evidence>
<organism evidence="2 3">
    <name type="scientific">Phytophthora ramorum</name>
    <name type="common">Sudden oak death agent</name>
    <dbReference type="NCBI Taxonomy" id="164328"/>
    <lineage>
        <taxon>Eukaryota</taxon>
        <taxon>Sar</taxon>
        <taxon>Stramenopiles</taxon>
        <taxon>Oomycota</taxon>
        <taxon>Peronosporomycetes</taxon>
        <taxon>Peronosporales</taxon>
        <taxon>Peronosporaceae</taxon>
        <taxon>Phytophthora</taxon>
    </lineage>
</organism>
<dbReference type="VEuPathDB" id="FungiDB:KRP23_4421"/>
<evidence type="ECO:0000313" key="2">
    <source>
        <dbReference type="EnsemblProtists" id="Phyra73652"/>
    </source>
</evidence>
<evidence type="ECO:0008006" key="4">
    <source>
        <dbReference type="Google" id="ProtNLM"/>
    </source>
</evidence>
<feature type="chain" id="PRO_5003585364" description="F-box domain-containing protein" evidence="1">
    <location>
        <begin position="20"/>
        <end position="307"/>
    </location>
</feature>
<feature type="signal peptide" evidence="1">
    <location>
        <begin position="1"/>
        <end position="19"/>
    </location>
</feature>
<dbReference type="HOGENOM" id="CLU_907546_0_0_1"/>
<sequence>MEMFTCVLAFLDAVSLTRLLQVEKRSCTSVRKLVHSFHTARARLALASLCFSRLRVEFQAYYQELETRNIPRSSDPRVPPRVVSIWTERGQVADGSVTLQPVELPSVHKDGVTARFVGDVDDAAKRRPMLTNVVQRNRRIYTMVSIKLLQSGSDAEDNESGDGGGLVLRRYSYLKEFGEWKTPTLPEKRMLAAASIGSRRGRFDLCSQDGSAVLELDVPSGTDAQTDYYLRTGVEKFEVATCRADSSFGRSIKVALPSDPGYVWLEWHCTTERGKSQSMVICEPYSSIGYLAYSSRFLRLILGDGGA</sequence>
<reference evidence="3" key="1">
    <citation type="journal article" date="2006" name="Science">
        <title>Phytophthora genome sequences uncover evolutionary origins and mechanisms of pathogenesis.</title>
        <authorList>
            <person name="Tyler B.M."/>
            <person name="Tripathy S."/>
            <person name="Zhang X."/>
            <person name="Dehal P."/>
            <person name="Jiang R.H."/>
            <person name="Aerts A."/>
            <person name="Arredondo F.D."/>
            <person name="Baxter L."/>
            <person name="Bensasson D."/>
            <person name="Beynon J.L."/>
            <person name="Chapman J."/>
            <person name="Damasceno C.M."/>
            <person name="Dorrance A.E."/>
            <person name="Dou D."/>
            <person name="Dickerman A.W."/>
            <person name="Dubchak I.L."/>
            <person name="Garbelotto M."/>
            <person name="Gijzen M."/>
            <person name="Gordon S.G."/>
            <person name="Govers F."/>
            <person name="Grunwald N.J."/>
            <person name="Huang W."/>
            <person name="Ivors K.L."/>
            <person name="Jones R.W."/>
            <person name="Kamoun S."/>
            <person name="Krampis K."/>
            <person name="Lamour K.H."/>
            <person name="Lee M.K."/>
            <person name="McDonald W.H."/>
            <person name="Medina M."/>
            <person name="Meijer H.J."/>
            <person name="Nordberg E.K."/>
            <person name="Maclean D.J."/>
            <person name="Ospina-Giraldo M.D."/>
            <person name="Morris P.F."/>
            <person name="Phuntumart V."/>
            <person name="Putnam N.H."/>
            <person name="Rash S."/>
            <person name="Rose J.K."/>
            <person name="Sakihama Y."/>
            <person name="Salamov A.A."/>
            <person name="Savidor A."/>
            <person name="Scheuring C.F."/>
            <person name="Smith B.M."/>
            <person name="Sobral B.W."/>
            <person name="Terry A."/>
            <person name="Torto-Alalibo T.A."/>
            <person name="Win J."/>
            <person name="Xu Z."/>
            <person name="Zhang H."/>
            <person name="Grigoriev I.V."/>
            <person name="Rokhsar D.S."/>
            <person name="Boore J.L."/>
        </authorList>
    </citation>
    <scope>NUCLEOTIDE SEQUENCE [LARGE SCALE GENOMIC DNA]</scope>
    <source>
        <strain evidence="3">Pr102</strain>
    </source>
</reference>
<proteinExistence type="predicted"/>
<dbReference type="EMBL" id="DS566001">
    <property type="status" value="NOT_ANNOTATED_CDS"/>
    <property type="molecule type" value="Genomic_DNA"/>
</dbReference>
<keyword evidence="1" id="KW-0732">Signal</keyword>
<dbReference type="eggNOG" id="ENOG502S8G8">
    <property type="taxonomic scope" value="Eukaryota"/>
</dbReference>
<evidence type="ECO:0000256" key="1">
    <source>
        <dbReference type="SAM" id="SignalP"/>
    </source>
</evidence>
<reference evidence="2" key="2">
    <citation type="submission" date="2015-06" db="UniProtKB">
        <authorList>
            <consortium name="EnsemblProtists"/>
        </authorList>
    </citation>
    <scope>IDENTIFICATION</scope>
    <source>
        <strain evidence="2">Pr102</strain>
    </source>
</reference>